<evidence type="ECO:0000256" key="10">
    <source>
        <dbReference type="PROSITE-ProRule" id="PRU10141"/>
    </source>
</evidence>
<dbReference type="InterPro" id="IPR008271">
    <property type="entry name" value="Ser/Thr_kinase_AS"/>
</dbReference>
<keyword evidence="7 10" id="KW-0067">ATP-binding</keyword>
<feature type="non-terminal residue" evidence="13">
    <location>
        <position position="384"/>
    </location>
</feature>
<comment type="similarity">
    <text evidence="1">Belongs to the protein kinase superfamily. NEK Ser/Thr protein kinase family. NIMA subfamily.</text>
</comment>
<evidence type="ECO:0000256" key="1">
    <source>
        <dbReference type="ARBA" id="ARBA00010886"/>
    </source>
</evidence>
<comment type="catalytic activity">
    <reaction evidence="9">
        <text>L-seryl-[protein] + ATP = O-phospho-L-seryl-[protein] + ADP + H(+)</text>
        <dbReference type="Rhea" id="RHEA:17989"/>
        <dbReference type="Rhea" id="RHEA-COMP:9863"/>
        <dbReference type="Rhea" id="RHEA-COMP:11604"/>
        <dbReference type="ChEBI" id="CHEBI:15378"/>
        <dbReference type="ChEBI" id="CHEBI:29999"/>
        <dbReference type="ChEBI" id="CHEBI:30616"/>
        <dbReference type="ChEBI" id="CHEBI:83421"/>
        <dbReference type="ChEBI" id="CHEBI:456216"/>
        <dbReference type="EC" id="2.7.11.1"/>
    </reaction>
</comment>
<evidence type="ECO:0000256" key="8">
    <source>
        <dbReference type="ARBA" id="ARBA00047899"/>
    </source>
</evidence>
<evidence type="ECO:0000313" key="14">
    <source>
        <dbReference type="Proteomes" id="UP000310189"/>
    </source>
</evidence>
<dbReference type="InterPro" id="IPR017441">
    <property type="entry name" value="Protein_kinase_ATP_BS"/>
</dbReference>
<dbReference type="Gene3D" id="1.10.510.10">
    <property type="entry name" value="Transferase(Phosphotransferase) domain 1"/>
    <property type="match status" value="1"/>
</dbReference>
<evidence type="ECO:0000259" key="12">
    <source>
        <dbReference type="PROSITE" id="PS50011"/>
    </source>
</evidence>
<dbReference type="InterPro" id="IPR051131">
    <property type="entry name" value="NEK_Ser/Thr_kinase_NIMA"/>
</dbReference>
<gene>
    <name evidence="13" type="ORF">E3P99_04100</name>
</gene>
<evidence type="ECO:0000256" key="4">
    <source>
        <dbReference type="ARBA" id="ARBA00022679"/>
    </source>
</evidence>
<dbReference type="Gene3D" id="3.30.200.20">
    <property type="entry name" value="Phosphorylase Kinase, domain 1"/>
    <property type="match status" value="2"/>
</dbReference>
<organism evidence="13 14">
    <name type="scientific">Wallemia hederae</name>
    <dbReference type="NCBI Taxonomy" id="1540922"/>
    <lineage>
        <taxon>Eukaryota</taxon>
        <taxon>Fungi</taxon>
        <taxon>Dikarya</taxon>
        <taxon>Basidiomycota</taxon>
        <taxon>Wallemiomycotina</taxon>
        <taxon>Wallemiomycetes</taxon>
        <taxon>Wallemiales</taxon>
        <taxon>Wallemiaceae</taxon>
        <taxon>Wallemia</taxon>
    </lineage>
</organism>
<sequence>MATKSPNDGFLDDYESIEVIGQGSFGKIRKVRRKKDGMVFARKELDFDKMSDRDRKQIVAEVNILRELDHTNIVAYHERYVDREGGMLYILMEFCGGGDLQSIIKSCKRSNTLLPEDTIWSYISQLAGALDHCHRRGGVVTGTQKLERRPSQQDVAAANQQILHRDLKPENVFLDNSGNLKLGDFGLSKATQIGEFAKTYVGTPYYMSPELMKDMPYDHKSDIWSLGCVVYELACLNPPFYEAKTHAQLQDKILQGRIPRLSRVYSPMLDDMIRRMLSPNPRDRPSASQILEHDKIKLQMRTVELNKMAASIASQRVRLSERLSELQVREKKVCEREQQISAVETHIDSYIKTQVEKNVRMELDKMMQEGGIEQQRRVMTDRNH</sequence>
<dbReference type="SUPFAM" id="SSF56112">
    <property type="entry name" value="Protein kinase-like (PK-like)"/>
    <property type="match status" value="1"/>
</dbReference>
<dbReference type="AlphaFoldDB" id="A0A4T0FAF4"/>
<dbReference type="OrthoDB" id="10250725at2759"/>
<evidence type="ECO:0000313" key="13">
    <source>
        <dbReference type="EMBL" id="TIA84977.1"/>
    </source>
</evidence>
<comment type="caution">
    <text evidence="13">The sequence shown here is derived from an EMBL/GenBank/DDBJ whole genome shotgun (WGS) entry which is preliminary data.</text>
</comment>
<dbReference type="Pfam" id="PF00069">
    <property type="entry name" value="Pkinase"/>
    <property type="match status" value="2"/>
</dbReference>
<dbReference type="Proteomes" id="UP000310189">
    <property type="component" value="Unassembled WGS sequence"/>
</dbReference>
<dbReference type="GO" id="GO:0005524">
    <property type="term" value="F:ATP binding"/>
    <property type="evidence" value="ECO:0007669"/>
    <property type="project" value="UniProtKB-UniRule"/>
</dbReference>
<dbReference type="SMART" id="SM00220">
    <property type="entry name" value="S_TKc"/>
    <property type="match status" value="1"/>
</dbReference>
<proteinExistence type="inferred from homology"/>
<keyword evidence="6" id="KW-0418">Kinase</keyword>
<evidence type="ECO:0000256" key="2">
    <source>
        <dbReference type="ARBA" id="ARBA00012513"/>
    </source>
</evidence>
<reference evidence="13 14" key="1">
    <citation type="submission" date="2019-03" db="EMBL/GenBank/DDBJ databases">
        <title>Sequencing 23 genomes of Wallemia ichthyophaga.</title>
        <authorList>
            <person name="Gostincar C."/>
        </authorList>
    </citation>
    <scope>NUCLEOTIDE SEQUENCE [LARGE SCALE GENOMIC DNA]</scope>
    <source>
        <strain evidence="13 14">EXF-5753</strain>
    </source>
</reference>
<feature type="binding site" evidence="10">
    <location>
        <position position="43"/>
    </location>
    <ligand>
        <name>ATP</name>
        <dbReference type="ChEBI" id="CHEBI:30616"/>
    </ligand>
</feature>
<keyword evidence="3 11" id="KW-0723">Serine/threonine-protein kinase</keyword>
<dbReference type="PROSITE" id="PS00108">
    <property type="entry name" value="PROTEIN_KINASE_ST"/>
    <property type="match status" value="1"/>
</dbReference>
<dbReference type="FunFam" id="3.30.200.20:FF:000097">
    <property type="entry name" value="Probable serine/threonine-protein kinase nek1"/>
    <property type="match status" value="1"/>
</dbReference>
<evidence type="ECO:0000256" key="5">
    <source>
        <dbReference type="ARBA" id="ARBA00022741"/>
    </source>
</evidence>
<dbReference type="EC" id="2.7.11.1" evidence="2"/>
<keyword evidence="14" id="KW-1185">Reference proteome</keyword>
<dbReference type="PANTHER" id="PTHR44899">
    <property type="entry name" value="CAMK FAMILY PROTEIN KINASE"/>
    <property type="match status" value="1"/>
</dbReference>
<evidence type="ECO:0000256" key="11">
    <source>
        <dbReference type="RuleBase" id="RU000304"/>
    </source>
</evidence>
<protein>
    <recommendedName>
        <fullName evidence="2">non-specific serine/threonine protein kinase</fullName>
        <ecNumber evidence="2">2.7.11.1</ecNumber>
    </recommendedName>
</protein>
<dbReference type="CDD" id="cd08217">
    <property type="entry name" value="STKc_Nek2"/>
    <property type="match status" value="1"/>
</dbReference>
<evidence type="ECO:0000256" key="7">
    <source>
        <dbReference type="ARBA" id="ARBA00022840"/>
    </source>
</evidence>
<accession>A0A4T0FAF4</accession>
<dbReference type="PROSITE" id="PS00107">
    <property type="entry name" value="PROTEIN_KINASE_ATP"/>
    <property type="match status" value="1"/>
</dbReference>
<dbReference type="GO" id="GO:0004674">
    <property type="term" value="F:protein serine/threonine kinase activity"/>
    <property type="evidence" value="ECO:0007669"/>
    <property type="project" value="UniProtKB-KW"/>
</dbReference>
<evidence type="ECO:0000256" key="6">
    <source>
        <dbReference type="ARBA" id="ARBA00022777"/>
    </source>
</evidence>
<dbReference type="InterPro" id="IPR011009">
    <property type="entry name" value="Kinase-like_dom_sf"/>
</dbReference>
<keyword evidence="5 10" id="KW-0547">Nucleotide-binding</keyword>
<dbReference type="InterPro" id="IPR000719">
    <property type="entry name" value="Prot_kinase_dom"/>
</dbReference>
<dbReference type="PANTHER" id="PTHR44899:SF10">
    <property type="entry name" value="NIMA-RELATED KINASE 2"/>
    <property type="match status" value="1"/>
</dbReference>
<feature type="domain" description="Protein kinase" evidence="12">
    <location>
        <begin position="14"/>
        <end position="296"/>
    </location>
</feature>
<keyword evidence="4" id="KW-0808">Transferase</keyword>
<dbReference type="EMBL" id="SPNW01000132">
    <property type="protein sequence ID" value="TIA84977.1"/>
    <property type="molecule type" value="Genomic_DNA"/>
</dbReference>
<dbReference type="PROSITE" id="PS50011">
    <property type="entry name" value="PROTEIN_KINASE_DOM"/>
    <property type="match status" value="1"/>
</dbReference>
<evidence type="ECO:0000256" key="3">
    <source>
        <dbReference type="ARBA" id="ARBA00022527"/>
    </source>
</evidence>
<evidence type="ECO:0000256" key="9">
    <source>
        <dbReference type="ARBA" id="ARBA00048679"/>
    </source>
</evidence>
<comment type="catalytic activity">
    <reaction evidence="8">
        <text>L-threonyl-[protein] + ATP = O-phospho-L-threonyl-[protein] + ADP + H(+)</text>
        <dbReference type="Rhea" id="RHEA:46608"/>
        <dbReference type="Rhea" id="RHEA-COMP:11060"/>
        <dbReference type="Rhea" id="RHEA-COMP:11605"/>
        <dbReference type="ChEBI" id="CHEBI:15378"/>
        <dbReference type="ChEBI" id="CHEBI:30013"/>
        <dbReference type="ChEBI" id="CHEBI:30616"/>
        <dbReference type="ChEBI" id="CHEBI:61977"/>
        <dbReference type="ChEBI" id="CHEBI:456216"/>
        <dbReference type="EC" id="2.7.11.1"/>
    </reaction>
</comment>
<name>A0A4T0FAF4_9BASI</name>